<sequence>MIDLDDYDTIDFDSRRVVRDRTVVALGRLDGTIANLNSGAGAIFAQRVVTDCVIDALRIERHAFTDHGFAIWRAGIATLTGEETNRQRSPGRIMTAVLSELGSHEWQPLAEAAQGFGTIARPVRDARRIEDDSDPVDDLWQASDLAKRVKLGKGSSNLALDYADAAREHVVFAPRESQLRTFGDGAYRRAYRLLPIGPPTWALSLYAGFVLKSDGVLRHALPLPGSIMAHSLRADVDETERVSDHLAALERSARQLTRIVEVATRADRAIRERCSGLRSTSRASALASLLAGFGAMRSDQLERLIGATRVGVHGMLVSLREIGLATTTQASGVKLHSFVADGPSQSNDGVRQRETFSRSALDEFDAAMTAVDELLSQDDRAISSTSNELSKR</sequence>
<evidence type="ECO:0000313" key="2">
    <source>
        <dbReference type="Proteomes" id="UP001065265"/>
    </source>
</evidence>
<dbReference type="RefSeq" id="WP_265559914.1">
    <property type="nucleotide sequence ID" value="NZ_CP092471.1"/>
</dbReference>
<proteinExistence type="predicted"/>
<accession>A0ABY5SZQ4</accession>
<evidence type="ECO:0000313" key="1">
    <source>
        <dbReference type="EMBL" id="UVI40017.1"/>
    </source>
</evidence>
<name>A0ABY5SZQ4_9SPHN</name>
<dbReference type="EMBL" id="CP092471">
    <property type="protein sequence ID" value="UVI40017.1"/>
    <property type="molecule type" value="Genomic_DNA"/>
</dbReference>
<reference evidence="1" key="1">
    <citation type="submission" date="2022-02" db="EMBL/GenBank/DDBJ databases">
        <title>Qipengyuania spongiae sp. nov., isolated from marine sponge.</title>
        <authorList>
            <person name="Li Z."/>
            <person name="Zhang M."/>
        </authorList>
    </citation>
    <scope>NUCLEOTIDE SEQUENCE</scope>
    <source>
        <strain evidence="1">PHS-Z21</strain>
    </source>
</reference>
<protein>
    <submittedName>
        <fullName evidence="1">Uncharacterized protein</fullName>
    </submittedName>
</protein>
<keyword evidence="2" id="KW-1185">Reference proteome</keyword>
<gene>
    <name evidence="1" type="ORF">L1F33_03400</name>
</gene>
<organism evidence="1 2">
    <name type="scientific">Qipengyuania spongiae</name>
    <dbReference type="NCBI Taxonomy" id="2909673"/>
    <lineage>
        <taxon>Bacteria</taxon>
        <taxon>Pseudomonadati</taxon>
        <taxon>Pseudomonadota</taxon>
        <taxon>Alphaproteobacteria</taxon>
        <taxon>Sphingomonadales</taxon>
        <taxon>Erythrobacteraceae</taxon>
        <taxon>Qipengyuania</taxon>
    </lineage>
</organism>
<dbReference type="Proteomes" id="UP001065265">
    <property type="component" value="Chromosome"/>
</dbReference>